<proteinExistence type="predicted"/>
<reference evidence="1 2" key="1">
    <citation type="journal article" date="2022" name="Allergy">
        <title>Genome assembly and annotation of Periplaneta americana reveal a comprehensive cockroach allergen profile.</title>
        <authorList>
            <person name="Wang L."/>
            <person name="Xiong Q."/>
            <person name="Saelim N."/>
            <person name="Wang L."/>
            <person name="Nong W."/>
            <person name="Wan A.T."/>
            <person name="Shi M."/>
            <person name="Liu X."/>
            <person name="Cao Q."/>
            <person name="Hui J.H.L."/>
            <person name="Sookrung N."/>
            <person name="Leung T.F."/>
            <person name="Tungtrongchitr A."/>
            <person name="Tsui S.K.W."/>
        </authorList>
    </citation>
    <scope>NUCLEOTIDE SEQUENCE [LARGE SCALE GENOMIC DNA]</scope>
    <source>
        <strain evidence="1">PWHHKU_190912</strain>
    </source>
</reference>
<dbReference type="Proteomes" id="UP001148838">
    <property type="component" value="Unassembled WGS sequence"/>
</dbReference>
<keyword evidence="2" id="KW-1185">Reference proteome</keyword>
<dbReference type="EMBL" id="JAJSOF020000017">
    <property type="protein sequence ID" value="KAJ4439741.1"/>
    <property type="molecule type" value="Genomic_DNA"/>
</dbReference>
<organism evidence="1 2">
    <name type="scientific">Periplaneta americana</name>
    <name type="common">American cockroach</name>
    <name type="synonym">Blatta americana</name>
    <dbReference type="NCBI Taxonomy" id="6978"/>
    <lineage>
        <taxon>Eukaryota</taxon>
        <taxon>Metazoa</taxon>
        <taxon>Ecdysozoa</taxon>
        <taxon>Arthropoda</taxon>
        <taxon>Hexapoda</taxon>
        <taxon>Insecta</taxon>
        <taxon>Pterygota</taxon>
        <taxon>Neoptera</taxon>
        <taxon>Polyneoptera</taxon>
        <taxon>Dictyoptera</taxon>
        <taxon>Blattodea</taxon>
        <taxon>Blattoidea</taxon>
        <taxon>Blattidae</taxon>
        <taxon>Blattinae</taxon>
        <taxon>Periplaneta</taxon>
    </lineage>
</organism>
<name>A0ABQ8T171_PERAM</name>
<evidence type="ECO:0000313" key="2">
    <source>
        <dbReference type="Proteomes" id="UP001148838"/>
    </source>
</evidence>
<comment type="caution">
    <text evidence="1">The sequence shown here is derived from an EMBL/GenBank/DDBJ whole genome shotgun (WGS) entry which is preliminary data.</text>
</comment>
<evidence type="ECO:0000313" key="1">
    <source>
        <dbReference type="EMBL" id="KAJ4439741.1"/>
    </source>
</evidence>
<protein>
    <submittedName>
        <fullName evidence="1">Uncharacterized protein</fullName>
    </submittedName>
</protein>
<sequence length="120" mass="14183">MHIQIFEAILRLFQDITEKKLRLSMSGLRMISSAVRKTAAILDDDFIVFIGKENYIKHESQLPRRYFRGNENVLESYNDEQLYKRYRFTKDTVLNDLFVLLPVENPRTDCGLLFQESCNS</sequence>
<gene>
    <name evidence="1" type="ORF">ANN_07869</name>
</gene>
<accession>A0ABQ8T171</accession>